<organism evidence="9 10">
    <name type="scientific">Serratia liquefaciens</name>
    <dbReference type="NCBI Taxonomy" id="614"/>
    <lineage>
        <taxon>Bacteria</taxon>
        <taxon>Pseudomonadati</taxon>
        <taxon>Pseudomonadota</taxon>
        <taxon>Gammaproteobacteria</taxon>
        <taxon>Enterobacterales</taxon>
        <taxon>Yersiniaceae</taxon>
        <taxon>Serratia</taxon>
    </lineage>
</organism>
<keyword evidence="9" id="KW-0614">Plasmid</keyword>
<dbReference type="Proteomes" id="UP000317572">
    <property type="component" value="Plasmid p2-125"/>
</dbReference>
<dbReference type="EMBL" id="CP033895">
    <property type="protein sequence ID" value="QDL35736.1"/>
    <property type="molecule type" value="Genomic_DNA"/>
</dbReference>
<dbReference type="InterPro" id="IPR036316">
    <property type="entry name" value="Pili_assmbl_chap_C_dom_sf"/>
</dbReference>
<keyword evidence="6" id="KW-0143">Chaperone</keyword>
<evidence type="ECO:0000256" key="4">
    <source>
        <dbReference type="ARBA" id="ARBA00022729"/>
    </source>
</evidence>
<evidence type="ECO:0000259" key="7">
    <source>
        <dbReference type="Pfam" id="PF00345"/>
    </source>
</evidence>
<comment type="similarity">
    <text evidence="2">Belongs to the periplasmic pilus chaperone family.</text>
</comment>
<dbReference type="SUPFAM" id="SSF49354">
    <property type="entry name" value="PapD-like"/>
    <property type="match status" value="1"/>
</dbReference>
<dbReference type="InterPro" id="IPR008962">
    <property type="entry name" value="PapD-like_sf"/>
</dbReference>
<evidence type="ECO:0000313" key="10">
    <source>
        <dbReference type="Proteomes" id="UP000317572"/>
    </source>
</evidence>
<gene>
    <name evidence="9" type="ORF">EGO53_28540</name>
</gene>
<sequence length="242" mass="26099">MNINMRNIAKYRLRRLILCVALGFPGVLLCSSVFAGGITLGATRVVHPADAAQSTFSVSNKTDASTYLIQSWVENANGAKTGDFIVTPPLYTSAPGNENVLRIVSSGVVHPQDKESLYYLNIKAIPSVDKKAQEKQEGGSLIVATQMQVKLFVRPAGLTPAREQAMDKLEFTLKGANLNIHNPTPYYLTLVDIKAGAKKLQDVMVPPRESVLLALPAGSGGTVTWSAIGDHGEQDKGQRIIR</sequence>
<dbReference type="InterPro" id="IPR016147">
    <property type="entry name" value="Pili_assmbl_chaperone_N"/>
</dbReference>
<reference evidence="9 10" key="1">
    <citation type="submission" date="2018-11" db="EMBL/GenBank/DDBJ databases">
        <title>The first complete genome of Serratia liquefaciens isolated from metalophyte plant revel distinctness adaptive mechanisms in an extreme habitat.</title>
        <authorList>
            <person name="Caneschi W.L."/>
            <person name="Sanchez A.B."/>
            <person name="Felestrino E.B."/>
            <person name="Assis R.A.B."/>
            <person name="Lemes C.G.C."/>
            <person name="Cordeiro I.F."/>
            <person name="Fonseca N.P."/>
            <person name="Villa M."/>
            <person name="Vieira I.T."/>
            <person name="Moraes L.A."/>
            <person name="Kamino L.H.Y."/>
            <person name="do Carmo F."/>
            <person name="Garcia C.M."/>
            <person name="Almeida N.F."/>
            <person name="Silva R.S."/>
            <person name="Ferro J.A."/>
            <person name="Ferro M.I.T."/>
            <person name="Varani A.M."/>
            <person name="Ferreira R.M."/>
            <person name="dos Santos V.L."/>
            <person name="Silva U.C."/>
            <person name="Setubal J.C."/>
            <person name="Moreira L.M."/>
        </authorList>
    </citation>
    <scope>NUCLEOTIDE SEQUENCE [LARGE SCALE GENOMIC DNA]</scope>
    <source>
        <strain evidence="9 10">FG3</strain>
        <plasmid evidence="9 10">p2-125</plasmid>
    </source>
</reference>
<dbReference type="Pfam" id="PF00345">
    <property type="entry name" value="PapD_N"/>
    <property type="match status" value="1"/>
</dbReference>
<feature type="domain" description="Pili assembly chaperone C-terminal" evidence="8">
    <location>
        <begin position="180"/>
        <end position="235"/>
    </location>
</feature>
<protein>
    <submittedName>
        <fullName evidence="9">Fimbrial chaperone protein</fullName>
    </submittedName>
</protein>
<proteinExistence type="inferred from homology"/>
<dbReference type="AlphaFoldDB" id="A0A515D5R3"/>
<keyword evidence="3" id="KW-1029">Fimbrium biogenesis</keyword>
<dbReference type="InterPro" id="IPR050643">
    <property type="entry name" value="Periplasmic_pilus_chap"/>
</dbReference>
<evidence type="ECO:0000256" key="6">
    <source>
        <dbReference type="ARBA" id="ARBA00023186"/>
    </source>
</evidence>
<dbReference type="PRINTS" id="PR00969">
    <property type="entry name" value="CHAPERONPILI"/>
</dbReference>
<evidence type="ECO:0000313" key="9">
    <source>
        <dbReference type="EMBL" id="QDL35736.1"/>
    </source>
</evidence>
<dbReference type="PANTHER" id="PTHR30251">
    <property type="entry name" value="PILUS ASSEMBLY CHAPERONE"/>
    <property type="match status" value="1"/>
</dbReference>
<dbReference type="GO" id="GO:0030288">
    <property type="term" value="C:outer membrane-bounded periplasmic space"/>
    <property type="evidence" value="ECO:0007669"/>
    <property type="project" value="InterPro"/>
</dbReference>
<evidence type="ECO:0000256" key="3">
    <source>
        <dbReference type="ARBA" id="ARBA00022558"/>
    </source>
</evidence>
<dbReference type="PANTHER" id="PTHR30251:SF11">
    <property type="entry name" value="CHAPERONE PROTEIN FIMC-RELATED"/>
    <property type="match status" value="1"/>
</dbReference>
<dbReference type="Pfam" id="PF02753">
    <property type="entry name" value="PapD_C"/>
    <property type="match status" value="1"/>
</dbReference>
<keyword evidence="5" id="KW-0574">Periplasm</keyword>
<dbReference type="InterPro" id="IPR016148">
    <property type="entry name" value="Pili_assmbl_chaperone_C"/>
</dbReference>
<dbReference type="GO" id="GO:0071555">
    <property type="term" value="P:cell wall organization"/>
    <property type="evidence" value="ECO:0007669"/>
    <property type="project" value="InterPro"/>
</dbReference>
<evidence type="ECO:0000259" key="8">
    <source>
        <dbReference type="Pfam" id="PF02753"/>
    </source>
</evidence>
<accession>A0A515D5R3</accession>
<feature type="domain" description="Pili assembly chaperone N-terminal" evidence="7">
    <location>
        <begin position="37"/>
        <end position="158"/>
    </location>
</feature>
<evidence type="ECO:0000256" key="1">
    <source>
        <dbReference type="ARBA" id="ARBA00004418"/>
    </source>
</evidence>
<name>A0A515D5R3_SERLI</name>
<comment type="subcellular location">
    <subcellularLocation>
        <location evidence="1">Periplasm</location>
    </subcellularLocation>
</comment>
<dbReference type="InterPro" id="IPR001829">
    <property type="entry name" value="Pili_assmbl_chaperone_bac"/>
</dbReference>
<dbReference type="InterPro" id="IPR013783">
    <property type="entry name" value="Ig-like_fold"/>
</dbReference>
<dbReference type="Gene3D" id="2.60.40.10">
    <property type="entry name" value="Immunoglobulins"/>
    <property type="match status" value="2"/>
</dbReference>
<dbReference type="SUPFAM" id="SSF49584">
    <property type="entry name" value="Periplasmic chaperone C-domain"/>
    <property type="match status" value="1"/>
</dbReference>
<evidence type="ECO:0000256" key="5">
    <source>
        <dbReference type="ARBA" id="ARBA00022764"/>
    </source>
</evidence>
<keyword evidence="4" id="KW-0732">Signal</keyword>
<evidence type="ECO:0000256" key="2">
    <source>
        <dbReference type="ARBA" id="ARBA00007399"/>
    </source>
</evidence>
<geneLocation type="plasmid" evidence="9 10">
    <name>p2-125</name>
</geneLocation>